<evidence type="ECO:0000313" key="2">
    <source>
        <dbReference type="Proteomes" id="UP000014062"/>
    </source>
</evidence>
<gene>
    <name evidence="1" type="ORF">SLI_6711</name>
</gene>
<evidence type="ECO:0000313" key="1">
    <source>
        <dbReference type="EMBL" id="EOY51417.1"/>
    </source>
</evidence>
<dbReference type="EMBL" id="CM001889">
    <property type="protein sequence ID" value="EOY51417.1"/>
    <property type="molecule type" value="Genomic_DNA"/>
</dbReference>
<dbReference type="Proteomes" id="UP000014062">
    <property type="component" value="Chromosome"/>
</dbReference>
<organism evidence="1 2">
    <name type="scientific">Streptomyces lividans 1326</name>
    <dbReference type="NCBI Taxonomy" id="1200984"/>
    <lineage>
        <taxon>Bacteria</taxon>
        <taxon>Bacillati</taxon>
        <taxon>Actinomycetota</taxon>
        <taxon>Actinomycetes</taxon>
        <taxon>Kitasatosporales</taxon>
        <taxon>Streptomycetaceae</taxon>
        <taxon>Streptomyces</taxon>
    </lineage>
</organism>
<sequence>MRQAQPGTADALWCVLRDCARLDAVMAQEQQHLGLFFLAEAVEPFDAL</sequence>
<name>A0A7U9DWD9_STRLI</name>
<reference evidence="2" key="1">
    <citation type="journal article" date="2013" name="Genome Biol. Evol.">
        <title>The genome sequence of Streptomyces lividans 66 reveals a novel tRNA-dependent peptide biosynthetic system within a metal-related genomic island.</title>
        <authorList>
            <person name="Cruz-Morales P."/>
            <person name="Vijgenboom E."/>
            <person name="Iruegas-Bocardo F."/>
            <person name="Girard G."/>
            <person name="Yanez-Guerra L.A."/>
            <person name="Ramos-Aboites H.E."/>
            <person name="Pernodet J.L."/>
            <person name="Anne J."/>
            <person name="van Wezel G.P."/>
            <person name="Barona-Gomez F."/>
        </authorList>
    </citation>
    <scope>NUCLEOTIDE SEQUENCE [LARGE SCALE GENOMIC DNA]</scope>
    <source>
        <strain evidence="2">1326</strain>
    </source>
</reference>
<dbReference type="AlphaFoldDB" id="A0A7U9DWD9"/>
<protein>
    <submittedName>
        <fullName evidence="1">Uncharacterized protein</fullName>
    </submittedName>
</protein>
<proteinExistence type="predicted"/>
<accession>A0A7U9DWD9</accession>